<gene>
    <name evidence="8" type="ORF">PJ311_10845</name>
</gene>
<evidence type="ECO:0000256" key="1">
    <source>
        <dbReference type="ARBA" id="ARBA00004141"/>
    </source>
</evidence>
<keyword evidence="5 6" id="KW-0472">Membrane</keyword>
<dbReference type="PIRSF" id="PIRSF005690">
    <property type="entry name" value="GerBA"/>
    <property type="match status" value="1"/>
</dbReference>
<evidence type="ECO:0000313" key="8">
    <source>
        <dbReference type="EMBL" id="MDA7027106.1"/>
    </source>
</evidence>
<evidence type="ECO:0000256" key="6">
    <source>
        <dbReference type="PIRNR" id="PIRNR005690"/>
    </source>
</evidence>
<reference evidence="8 9" key="1">
    <citation type="submission" date="2023-01" db="EMBL/GenBank/DDBJ databases">
        <title>Bacillus changyiensis sp. nov., isolated from a coastal deposit.</title>
        <authorList>
            <person name="Xiao G."/>
            <person name="Lai Q."/>
            <person name="Hu Z."/>
            <person name="Shao Z."/>
        </authorList>
    </citation>
    <scope>NUCLEOTIDE SEQUENCE [LARGE SCALE GENOMIC DNA]</scope>
    <source>
        <strain evidence="8 9">CLL-7-23</strain>
    </source>
</reference>
<sequence>MSDQTRGKAKAKTKTNIFHDPSKNEAYFKKRVGMGVSFDLGVRKFFILDREIQLYYVNGLCDTQYIIHLLRELVHLNDLERQSSEPEKIVENRLLNQQVSKVETLDEAVDQVLSGLIVIIVEETGFAFVVDVRSYPGRTPEEPDTEKVVRGARDGFVENIVVNTSLIRRRIRDERLRYKMLHIGERSKTDICLCYLEDVADSDLVDILKKEIENVKIDGLPMSDKSVEEFIVGQGFNPFPLVRFTERADVAASHILEGHVIIIVDTSPSVIITPTTLFHHVQHAEEYRQTPAVGTFLRWVRFFGIFASTFLLPLWLLFVIQPSLLPEGLSYIGLNDKNYHIPIIMQIFLADLGVEFLRMAAIHTPTALSTAMGLIAAVLIGDIAINVGLFSPEVILYVALSAIGAYTTPSYELSLANKMVKLIMLILVALFKVEGFIIGLTITTLVMASIRSLRTPYLWPFIPFNGKAFWNILVRTSVPGGKIRPSIVQPKNRERQPSNS</sequence>
<feature type="transmembrane region" description="Helical" evidence="7">
    <location>
        <begin position="339"/>
        <end position="357"/>
    </location>
</feature>
<proteinExistence type="inferred from homology"/>
<evidence type="ECO:0000256" key="2">
    <source>
        <dbReference type="ARBA" id="ARBA00005278"/>
    </source>
</evidence>
<dbReference type="RefSeq" id="WP_271340956.1">
    <property type="nucleotide sequence ID" value="NZ_JAQKAB010000006.1"/>
</dbReference>
<dbReference type="PANTHER" id="PTHR22550">
    <property type="entry name" value="SPORE GERMINATION PROTEIN"/>
    <property type="match status" value="1"/>
</dbReference>
<evidence type="ECO:0000256" key="3">
    <source>
        <dbReference type="ARBA" id="ARBA00022692"/>
    </source>
</evidence>
<name>A0ABT4X4B7_9BACI</name>
<evidence type="ECO:0000313" key="9">
    <source>
        <dbReference type="Proteomes" id="UP001211894"/>
    </source>
</evidence>
<protein>
    <submittedName>
        <fullName evidence="8">Spore germination protein</fullName>
    </submittedName>
</protein>
<keyword evidence="3 7" id="KW-0812">Transmembrane</keyword>
<organism evidence="8 9">
    <name type="scientific">Bacillus changyiensis</name>
    <dbReference type="NCBI Taxonomy" id="3004103"/>
    <lineage>
        <taxon>Bacteria</taxon>
        <taxon>Bacillati</taxon>
        <taxon>Bacillota</taxon>
        <taxon>Bacilli</taxon>
        <taxon>Bacillales</taxon>
        <taxon>Bacillaceae</taxon>
        <taxon>Bacillus</taxon>
    </lineage>
</organism>
<comment type="subcellular location">
    <subcellularLocation>
        <location evidence="6">Cell membrane</location>
    </subcellularLocation>
    <subcellularLocation>
        <location evidence="1">Membrane</location>
        <topology evidence="1">Multi-pass membrane protein</topology>
    </subcellularLocation>
</comment>
<dbReference type="Pfam" id="PF03323">
    <property type="entry name" value="GerA"/>
    <property type="match status" value="1"/>
</dbReference>
<dbReference type="InterPro" id="IPR004995">
    <property type="entry name" value="Spore_Ger"/>
</dbReference>
<dbReference type="PANTHER" id="PTHR22550:SF9">
    <property type="entry name" value="STAGE V SPORULATION PROTEIN AF"/>
    <property type="match status" value="1"/>
</dbReference>
<dbReference type="EMBL" id="JAQKAB010000006">
    <property type="protein sequence ID" value="MDA7027106.1"/>
    <property type="molecule type" value="Genomic_DNA"/>
</dbReference>
<keyword evidence="9" id="KW-1185">Reference proteome</keyword>
<dbReference type="InterPro" id="IPR050768">
    <property type="entry name" value="UPF0353/GerABKA_families"/>
</dbReference>
<feature type="transmembrane region" description="Helical" evidence="7">
    <location>
        <begin position="369"/>
        <end position="388"/>
    </location>
</feature>
<evidence type="ECO:0000256" key="7">
    <source>
        <dbReference type="SAM" id="Phobius"/>
    </source>
</evidence>
<feature type="transmembrane region" description="Helical" evidence="7">
    <location>
        <begin position="423"/>
        <end position="450"/>
    </location>
</feature>
<evidence type="ECO:0000256" key="5">
    <source>
        <dbReference type="ARBA" id="ARBA00023136"/>
    </source>
</evidence>
<feature type="transmembrane region" description="Helical" evidence="7">
    <location>
        <begin position="299"/>
        <end position="319"/>
    </location>
</feature>
<dbReference type="Proteomes" id="UP001211894">
    <property type="component" value="Unassembled WGS sequence"/>
</dbReference>
<comment type="caution">
    <text evidence="8">The sequence shown here is derived from an EMBL/GenBank/DDBJ whole genome shotgun (WGS) entry which is preliminary data.</text>
</comment>
<comment type="similarity">
    <text evidence="2 6">Belongs to the GerABKA family.</text>
</comment>
<feature type="transmembrane region" description="Helical" evidence="7">
    <location>
        <begin position="394"/>
        <end position="411"/>
    </location>
</feature>
<accession>A0ABT4X4B7</accession>
<keyword evidence="4 7" id="KW-1133">Transmembrane helix</keyword>
<evidence type="ECO:0000256" key="4">
    <source>
        <dbReference type="ARBA" id="ARBA00022989"/>
    </source>
</evidence>